<reference evidence="7 8" key="1">
    <citation type="submission" date="2024-11" db="EMBL/GenBank/DDBJ databases">
        <title>Chromosome-level genome assembly of Eucalyptus globulus Labill. provides insights into its genome evolution.</title>
        <authorList>
            <person name="Li X."/>
        </authorList>
    </citation>
    <scope>NUCLEOTIDE SEQUENCE [LARGE SCALE GENOMIC DNA]</scope>
    <source>
        <strain evidence="7">CL2024</strain>
        <tissue evidence="7">Fresh tender leaves</tissue>
    </source>
</reference>
<comment type="caution">
    <text evidence="7">The sequence shown here is derived from an EMBL/GenBank/DDBJ whole genome shotgun (WGS) entry which is preliminary data.</text>
</comment>
<keyword evidence="5 6" id="KW-0732">Signal</keyword>
<evidence type="ECO:0000256" key="1">
    <source>
        <dbReference type="ARBA" id="ARBA00004613"/>
    </source>
</evidence>
<comment type="subcellular location">
    <subcellularLocation>
        <location evidence="1 6">Secreted</location>
    </subcellularLocation>
</comment>
<protein>
    <recommendedName>
        <fullName evidence="6">S-protein homolog</fullName>
    </recommendedName>
</protein>
<dbReference type="GO" id="GO:0005576">
    <property type="term" value="C:extracellular region"/>
    <property type="evidence" value="ECO:0007669"/>
    <property type="project" value="UniProtKB-SubCell"/>
</dbReference>
<keyword evidence="4 6" id="KW-0964">Secreted</keyword>
<dbReference type="PANTHER" id="PTHR31232">
    <property type="match status" value="1"/>
</dbReference>
<dbReference type="AlphaFoldDB" id="A0ABD3JHK9"/>
<name>A0ABD3JHK9_EUCGL</name>
<dbReference type="GO" id="GO:0060320">
    <property type="term" value="P:rejection of self pollen"/>
    <property type="evidence" value="ECO:0007669"/>
    <property type="project" value="UniProtKB-KW"/>
</dbReference>
<feature type="signal peptide" evidence="6">
    <location>
        <begin position="1"/>
        <end position="24"/>
    </location>
</feature>
<evidence type="ECO:0000313" key="8">
    <source>
        <dbReference type="Proteomes" id="UP001634007"/>
    </source>
</evidence>
<evidence type="ECO:0000256" key="3">
    <source>
        <dbReference type="ARBA" id="ARBA00022471"/>
    </source>
</evidence>
<proteinExistence type="inferred from homology"/>
<evidence type="ECO:0000256" key="2">
    <source>
        <dbReference type="ARBA" id="ARBA00005581"/>
    </source>
</evidence>
<accession>A0ABD3JHK9</accession>
<feature type="chain" id="PRO_5044527425" description="S-protein homolog" evidence="6">
    <location>
        <begin position="25"/>
        <end position="156"/>
    </location>
</feature>
<dbReference type="Proteomes" id="UP001634007">
    <property type="component" value="Unassembled WGS sequence"/>
</dbReference>
<keyword evidence="3 6" id="KW-0713">Self-incompatibility</keyword>
<evidence type="ECO:0000256" key="5">
    <source>
        <dbReference type="ARBA" id="ARBA00022729"/>
    </source>
</evidence>
<dbReference type="PANTHER" id="PTHR31232:SF43">
    <property type="entry name" value="S-PROTEIN HOMOLOG 29-RELATED"/>
    <property type="match status" value="1"/>
</dbReference>
<dbReference type="Pfam" id="PF05938">
    <property type="entry name" value="Self-incomp_S1"/>
    <property type="match status" value="1"/>
</dbReference>
<dbReference type="EMBL" id="JBJKBG010000008">
    <property type="protein sequence ID" value="KAL3726808.1"/>
    <property type="molecule type" value="Genomic_DNA"/>
</dbReference>
<gene>
    <name evidence="7" type="ORF">ACJRO7_031672</name>
</gene>
<comment type="similarity">
    <text evidence="2 6">Belongs to the plant self-incompatibility (S1) protein family.</text>
</comment>
<evidence type="ECO:0000256" key="4">
    <source>
        <dbReference type="ARBA" id="ARBA00022525"/>
    </source>
</evidence>
<dbReference type="InterPro" id="IPR010264">
    <property type="entry name" value="Self-incomp_S1"/>
</dbReference>
<evidence type="ECO:0000256" key="6">
    <source>
        <dbReference type="RuleBase" id="RU367044"/>
    </source>
</evidence>
<evidence type="ECO:0000313" key="7">
    <source>
        <dbReference type="EMBL" id="KAL3726808.1"/>
    </source>
</evidence>
<sequence>MCEPSKVVLMATCALVLLGRVCQAIETDLFKHAKTTVNITNDLPGGVALTIHCKSKDDDLGVQVIAPNLSWSFEFRPNAVFRNTLYFCSFAWPNQFHHFDIYDEDRDLDSCGKLCMWSVAPDGPCPWDDYYKRYDDCYPWNANAALRKRPLRGTLT</sequence>
<keyword evidence="8" id="KW-1185">Reference proteome</keyword>
<organism evidence="7 8">
    <name type="scientific">Eucalyptus globulus</name>
    <name type="common">Tasmanian blue gum</name>
    <dbReference type="NCBI Taxonomy" id="34317"/>
    <lineage>
        <taxon>Eukaryota</taxon>
        <taxon>Viridiplantae</taxon>
        <taxon>Streptophyta</taxon>
        <taxon>Embryophyta</taxon>
        <taxon>Tracheophyta</taxon>
        <taxon>Spermatophyta</taxon>
        <taxon>Magnoliopsida</taxon>
        <taxon>eudicotyledons</taxon>
        <taxon>Gunneridae</taxon>
        <taxon>Pentapetalae</taxon>
        <taxon>rosids</taxon>
        <taxon>malvids</taxon>
        <taxon>Myrtales</taxon>
        <taxon>Myrtaceae</taxon>
        <taxon>Myrtoideae</taxon>
        <taxon>Eucalypteae</taxon>
        <taxon>Eucalyptus</taxon>
    </lineage>
</organism>